<organism evidence="3 4">
    <name type="scientific">Streptomyces chisholmiae</name>
    <dbReference type="NCBI Taxonomy" id="3075540"/>
    <lineage>
        <taxon>Bacteria</taxon>
        <taxon>Bacillati</taxon>
        <taxon>Actinomycetota</taxon>
        <taxon>Actinomycetes</taxon>
        <taxon>Kitasatosporales</taxon>
        <taxon>Streptomycetaceae</taxon>
        <taxon>Streptomyces</taxon>
    </lineage>
</organism>
<dbReference type="PROSITE" id="PS00086">
    <property type="entry name" value="CYTOCHROME_P450"/>
    <property type="match status" value="1"/>
</dbReference>
<dbReference type="InterPro" id="IPR036396">
    <property type="entry name" value="Cyt_P450_sf"/>
</dbReference>
<dbReference type="Proteomes" id="UP001183410">
    <property type="component" value="Unassembled WGS sequence"/>
</dbReference>
<evidence type="ECO:0000256" key="2">
    <source>
        <dbReference type="RuleBase" id="RU000461"/>
    </source>
</evidence>
<name>A0ABU2JYI9_9ACTN</name>
<keyword evidence="2" id="KW-0349">Heme</keyword>
<accession>A0ABU2JYI9</accession>
<dbReference type="EMBL" id="JAVREO010000023">
    <property type="protein sequence ID" value="MDT0270075.1"/>
    <property type="molecule type" value="Genomic_DNA"/>
</dbReference>
<sequence>MSVRTGAAVEELSAVDLTNPRTFEERDLRPYWRTLRDEHPLFWHDPRGDNPGFWVVSRYADMLTVFRDNKRFTSEQGNVLVTLLAGFDSAAGRMLAVTDGPRHKDLRNLLLKSFSPRALRRVEERVIQNTRRLVAQAVRRGEADFAVDVAERIPINTIGDLLGVPPSDQDFLLRLNKQALSSNDEGQSDEDAWLARNEILLYFNDLVAERRAKPQEDVISVLANSELNGEPLTEDDIVLNCYSLILGGDETSRLSMIEAVRAFTQHPDQWGRLRNREVELDTAVEEVLRWSTPAMHFGRTALADVELHDRTISAGEIVTLWMTSANRDDRVFDDPYTFDLGRVQNKQLAFGYGPHFCLGAFLGRLEIRAMLDTLRTFSSGFEINGEVRPIHSNFLSGLGSLPIRFTPDEAGLAAAADV</sequence>
<dbReference type="PRINTS" id="PR00359">
    <property type="entry name" value="BP450"/>
</dbReference>
<dbReference type="InterPro" id="IPR002397">
    <property type="entry name" value="Cyt_P450_B"/>
</dbReference>
<gene>
    <name evidence="3" type="ORF">RM844_27730</name>
</gene>
<dbReference type="Gene3D" id="1.10.630.10">
    <property type="entry name" value="Cytochrome P450"/>
    <property type="match status" value="1"/>
</dbReference>
<dbReference type="RefSeq" id="WP_311670156.1">
    <property type="nucleotide sequence ID" value="NZ_JAVREO010000023.1"/>
</dbReference>
<keyword evidence="2" id="KW-0408">Iron</keyword>
<evidence type="ECO:0000256" key="1">
    <source>
        <dbReference type="ARBA" id="ARBA00010617"/>
    </source>
</evidence>
<evidence type="ECO:0000313" key="3">
    <source>
        <dbReference type="EMBL" id="MDT0270075.1"/>
    </source>
</evidence>
<evidence type="ECO:0000313" key="4">
    <source>
        <dbReference type="Proteomes" id="UP001183410"/>
    </source>
</evidence>
<keyword evidence="2" id="KW-0503">Monooxygenase</keyword>
<dbReference type="Pfam" id="PF00067">
    <property type="entry name" value="p450"/>
    <property type="match status" value="1"/>
</dbReference>
<dbReference type="PANTHER" id="PTHR46696">
    <property type="entry name" value="P450, PUTATIVE (EUROFUNG)-RELATED"/>
    <property type="match status" value="1"/>
</dbReference>
<keyword evidence="2" id="KW-0479">Metal-binding</keyword>
<comment type="similarity">
    <text evidence="1 2">Belongs to the cytochrome P450 family.</text>
</comment>
<dbReference type="InterPro" id="IPR017972">
    <property type="entry name" value="Cyt_P450_CS"/>
</dbReference>
<dbReference type="PANTHER" id="PTHR46696:SF4">
    <property type="entry name" value="BIOTIN BIOSYNTHESIS CYTOCHROME P450"/>
    <property type="match status" value="1"/>
</dbReference>
<keyword evidence="4" id="KW-1185">Reference proteome</keyword>
<dbReference type="CDD" id="cd11033">
    <property type="entry name" value="CYP142-like"/>
    <property type="match status" value="1"/>
</dbReference>
<keyword evidence="2" id="KW-0560">Oxidoreductase</keyword>
<dbReference type="SUPFAM" id="SSF48264">
    <property type="entry name" value="Cytochrome P450"/>
    <property type="match status" value="1"/>
</dbReference>
<reference evidence="4" key="1">
    <citation type="submission" date="2023-07" db="EMBL/GenBank/DDBJ databases">
        <title>30 novel species of actinomycetes from the DSMZ collection.</title>
        <authorList>
            <person name="Nouioui I."/>
        </authorList>
    </citation>
    <scope>NUCLEOTIDE SEQUENCE [LARGE SCALE GENOMIC DNA]</scope>
    <source>
        <strain evidence="4">DSM 44915</strain>
    </source>
</reference>
<dbReference type="InterPro" id="IPR001128">
    <property type="entry name" value="Cyt_P450"/>
</dbReference>
<protein>
    <submittedName>
        <fullName evidence="3">Cytochrome P450</fullName>
    </submittedName>
</protein>
<proteinExistence type="inferred from homology"/>
<comment type="caution">
    <text evidence="3">The sequence shown here is derived from an EMBL/GenBank/DDBJ whole genome shotgun (WGS) entry which is preliminary data.</text>
</comment>